<organism evidence="14 15">
    <name type="scientific">Meloidogyne graminicola</name>
    <dbReference type="NCBI Taxonomy" id="189291"/>
    <lineage>
        <taxon>Eukaryota</taxon>
        <taxon>Metazoa</taxon>
        <taxon>Ecdysozoa</taxon>
        <taxon>Nematoda</taxon>
        <taxon>Chromadorea</taxon>
        <taxon>Rhabditida</taxon>
        <taxon>Tylenchina</taxon>
        <taxon>Tylenchomorpha</taxon>
        <taxon>Tylenchoidea</taxon>
        <taxon>Meloidogynidae</taxon>
        <taxon>Meloidogyninae</taxon>
        <taxon>Meloidogyne</taxon>
    </lineage>
</organism>
<evidence type="ECO:0000256" key="8">
    <source>
        <dbReference type="ARBA" id="ARBA00023034"/>
    </source>
</evidence>
<dbReference type="AlphaFoldDB" id="A0A8S9ZMI8"/>
<evidence type="ECO:0000256" key="7">
    <source>
        <dbReference type="ARBA" id="ARBA00022927"/>
    </source>
</evidence>
<dbReference type="GO" id="GO:0006886">
    <property type="term" value="P:intracellular protein transport"/>
    <property type="evidence" value="ECO:0007669"/>
    <property type="project" value="TreeGrafter"/>
</dbReference>
<evidence type="ECO:0000256" key="2">
    <source>
        <dbReference type="ARBA" id="ARBA00006972"/>
    </source>
</evidence>
<dbReference type="PANTHER" id="PTHR11043:SF0">
    <property type="entry name" value="COATOMER SUBUNIT ZETA"/>
    <property type="match status" value="1"/>
</dbReference>
<accession>A0A8S9ZMI8</accession>
<sequence length="159" mass="18504">MSNLDSSLYSIKAILILDQDGKRILGKYYDKQMFQKEKSLFEKNLFQKTHKANAEIILLDGYICVYRSNVDLFFYVIGSSNENELILQSVLNCFYDSFSTVLRKNVEKRVLLDRIDLAFLILDELCDDGLVLETDSQAIVNSKAIKPNIEEIKKYFIFY</sequence>
<evidence type="ECO:0000256" key="6">
    <source>
        <dbReference type="ARBA" id="ARBA00022892"/>
    </source>
</evidence>
<dbReference type="CDD" id="cd14829">
    <property type="entry name" value="Zeta-COP"/>
    <property type="match status" value="1"/>
</dbReference>
<dbReference type="Proteomes" id="UP000605970">
    <property type="component" value="Unassembled WGS sequence"/>
</dbReference>
<comment type="similarity">
    <text evidence="2 12">Belongs to the adaptor complexes small subunit family.</text>
</comment>
<keyword evidence="4 12" id="KW-0813">Transport</keyword>
<evidence type="ECO:0000313" key="15">
    <source>
        <dbReference type="Proteomes" id="UP000605970"/>
    </source>
</evidence>
<keyword evidence="10 12" id="KW-0968">Cytoplasmic vesicle</keyword>
<reference evidence="14" key="1">
    <citation type="journal article" date="2020" name="Ecol. Evol.">
        <title>Genome structure and content of the rice root-knot nematode (Meloidogyne graminicola).</title>
        <authorList>
            <person name="Phan N.T."/>
            <person name="Danchin E.G.J."/>
            <person name="Klopp C."/>
            <person name="Perfus-Barbeoch L."/>
            <person name="Kozlowski D.K."/>
            <person name="Koutsovoulos G.D."/>
            <person name="Lopez-Roques C."/>
            <person name="Bouchez O."/>
            <person name="Zahm M."/>
            <person name="Besnard G."/>
            <person name="Bellafiore S."/>
        </authorList>
    </citation>
    <scope>NUCLEOTIDE SEQUENCE</scope>
    <source>
        <strain evidence="14">VN-18</strain>
    </source>
</reference>
<dbReference type="PANTHER" id="PTHR11043">
    <property type="entry name" value="ZETA-COAT PROTEIN"/>
    <property type="match status" value="1"/>
</dbReference>
<name>A0A8S9ZMI8_9BILA</name>
<evidence type="ECO:0000256" key="1">
    <source>
        <dbReference type="ARBA" id="ARBA00004255"/>
    </source>
</evidence>
<dbReference type="GO" id="GO:0030126">
    <property type="term" value="C:COPI vesicle coat"/>
    <property type="evidence" value="ECO:0007669"/>
    <property type="project" value="UniProtKB-UniRule"/>
</dbReference>
<comment type="function">
    <text evidence="11">The coatomer is a cytosolic protein complex that binds to dilysine motifs and reversibly associates with Golgi non-clathrin-coated vesicles, which further mediate biosynthetic protein transport from the ER, via the Golgi up to the trans Golgi network. Coatomer complex is required for budding from Golgi membranes, and is essential for the retrograde Golgi-to-ER transport of dilysine-tagged proteins. The zeta subunit may be involved in regulating the coat assembly and, hence, the rate of biosynthetic protein transport due to its association-dissociation properties with the coatomer complex.</text>
</comment>
<keyword evidence="6 12" id="KW-0931">ER-Golgi transport</keyword>
<keyword evidence="5 12" id="KW-0963">Cytoplasm</keyword>
<keyword evidence="7 12" id="KW-0653">Protein transport</keyword>
<feature type="domain" description="AP complex mu/sigma subunit" evidence="13">
    <location>
        <begin position="11"/>
        <end position="142"/>
    </location>
</feature>
<comment type="subcellular location">
    <subcellularLocation>
        <location evidence="12">Cytoplasm</location>
    </subcellularLocation>
    <subcellularLocation>
        <location evidence="1 12">Golgi apparatus membrane</location>
        <topology evidence="1 12">Peripheral membrane protein</topology>
        <orientation evidence="1 12">Cytoplasmic side</orientation>
    </subcellularLocation>
    <subcellularLocation>
        <location evidence="12">Cytoplasmic vesicle</location>
        <location evidence="12">COPI-coated vesicle membrane</location>
        <topology evidence="12">Peripheral membrane protein</topology>
        <orientation evidence="12">Cytoplasmic side</orientation>
    </subcellularLocation>
</comment>
<dbReference type="FunFam" id="3.30.450.60:FF:000013">
    <property type="entry name" value="Coatomer subunit zeta"/>
    <property type="match status" value="1"/>
</dbReference>
<dbReference type="InterPro" id="IPR011012">
    <property type="entry name" value="Longin-like_dom_sf"/>
</dbReference>
<dbReference type="Pfam" id="PF01217">
    <property type="entry name" value="Clat_adaptor_s"/>
    <property type="match status" value="1"/>
</dbReference>
<gene>
    <name evidence="14" type="ORF">Mgra_00006177</name>
</gene>
<evidence type="ECO:0000256" key="5">
    <source>
        <dbReference type="ARBA" id="ARBA00022490"/>
    </source>
</evidence>
<comment type="subunit">
    <text evidence="3 12">Oligomeric complex that consists of at least the alpha, beta, beta', gamma, delta, epsilon and zeta subunits.</text>
</comment>
<evidence type="ECO:0000256" key="12">
    <source>
        <dbReference type="RuleBase" id="RU366053"/>
    </source>
</evidence>
<dbReference type="GO" id="GO:0000139">
    <property type="term" value="C:Golgi membrane"/>
    <property type="evidence" value="ECO:0007669"/>
    <property type="project" value="UniProtKB-SubCell"/>
</dbReference>
<dbReference type="InterPro" id="IPR039652">
    <property type="entry name" value="Coatomer_zeta"/>
</dbReference>
<evidence type="ECO:0000256" key="3">
    <source>
        <dbReference type="ARBA" id="ARBA00011775"/>
    </source>
</evidence>
<keyword evidence="15" id="KW-1185">Reference proteome</keyword>
<dbReference type="InterPro" id="IPR022775">
    <property type="entry name" value="AP_mu_sigma_su"/>
</dbReference>
<evidence type="ECO:0000256" key="4">
    <source>
        <dbReference type="ARBA" id="ARBA00022448"/>
    </source>
</evidence>
<dbReference type="Gene3D" id="3.30.450.60">
    <property type="match status" value="1"/>
</dbReference>
<evidence type="ECO:0000259" key="13">
    <source>
        <dbReference type="Pfam" id="PF01217"/>
    </source>
</evidence>
<evidence type="ECO:0000256" key="9">
    <source>
        <dbReference type="ARBA" id="ARBA00023136"/>
    </source>
</evidence>
<keyword evidence="8 12" id="KW-0333">Golgi apparatus</keyword>
<evidence type="ECO:0000256" key="11">
    <source>
        <dbReference type="ARBA" id="ARBA00045555"/>
    </source>
</evidence>
<keyword evidence="9 12" id="KW-0472">Membrane</keyword>
<dbReference type="OrthoDB" id="10249988at2759"/>
<evidence type="ECO:0000256" key="10">
    <source>
        <dbReference type="ARBA" id="ARBA00023329"/>
    </source>
</evidence>
<dbReference type="EMBL" id="JABEBT010000058">
    <property type="protein sequence ID" value="KAF7634422.1"/>
    <property type="molecule type" value="Genomic_DNA"/>
</dbReference>
<dbReference type="GO" id="GO:0006891">
    <property type="term" value="P:intra-Golgi vesicle-mediated transport"/>
    <property type="evidence" value="ECO:0007669"/>
    <property type="project" value="TreeGrafter"/>
</dbReference>
<dbReference type="SUPFAM" id="SSF64356">
    <property type="entry name" value="SNARE-like"/>
    <property type="match status" value="1"/>
</dbReference>
<comment type="caution">
    <text evidence="14">The sequence shown here is derived from an EMBL/GenBank/DDBJ whole genome shotgun (WGS) entry which is preliminary data.</text>
</comment>
<dbReference type="GO" id="GO:0006890">
    <property type="term" value="P:retrograde vesicle-mediated transport, Golgi to endoplasmic reticulum"/>
    <property type="evidence" value="ECO:0007669"/>
    <property type="project" value="UniProtKB-UniRule"/>
</dbReference>
<evidence type="ECO:0000313" key="14">
    <source>
        <dbReference type="EMBL" id="KAF7634422.1"/>
    </source>
</evidence>
<proteinExistence type="inferred from homology"/>
<protein>
    <recommendedName>
        <fullName evidence="12">Coatomer subunit zeta</fullName>
    </recommendedName>
</protein>